<dbReference type="RefSeq" id="YP_007005823.1">
    <property type="nucleotide sequence ID" value="NC_019514.1"/>
</dbReference>
<evidence type="ECO:0000313" key="3">
    <source>
        <dbReference type="Proteomes" id="UP000008893"/>
    </source>
</evidence>
<dbReference type="EMBL" id="HQ728266">
    <property type="protein sequence ID" value="AEJ81606.1"/>
    <property type="molecule type" value="Genomic_DNA"/>
</dbReference>
<keyword evidence="3" id="KW-1185">Reference proteome</keyword>
<dbReference type="OrthoDB" id="19353at10239"/>
<keyword evidence="1" id="KW-0175">Coiled coil</keyword>
<dbReference type="GeneID" id="14013775"/>
<evidence type="ECO:0000256" key="1">
    <source>
        <dbReference type="SAM" id="Coils"/>
    </source>
</evidence>
<sequence length="108" mass="12319">MSQIQEVELSIEQAQALIKRGEQALKLADNKDFKELVLDGYLVNEASRLARLSADFTLDPQVRSEVLLMVQAIGCFHTYMRNIIRQGDMAKRDLTAAQETLQELHEEE</sequence>
<evidence type="ECO:0000313" key="2">
    <source>
        <dbReference type="EMBL" id="AEJ81606.1"/>
    </source>
</evidence>
<dbReference type="KEGG" id="vg:14013775"/>
<protein>
    <submittedName>
        <fullName evidence="2">Gp087</fullName>
    </submittedName>
</protein>
<reference evidence="2 3" key="1">
    <citation type="journal article" date="2011" name="Appl. Environ. Microbiol.">
        <title>Novel Virulent and Broad-Host-Range Erwinia amylovora Bacteriophages Reveal a High Degree of Mosaicism and a Relationship to Enterobacteriaceae Phages.</title>
        <authorList>
            <person name="Born Y."/>
            <person name="Fieseler L."/>
            <person name="Marazzi J."/>
            <person name="Lurz R."/>
            <person name="Duffy B."/>
            <person name="Loessner M.J."/>
        </authorList>
    </citation>
    <scope>NUCLEOTIDE SEQUENCE [LARGE SCALE GENOMIC DNA]</scope>
</reference>
<accession>G0YQH9</accession>
<name>G0YQH9_9CAUD</name>
<organism evidence="2 3">
    <name type="scientific">Erwinia phage vB_EamP-S6</name>
    <dbReference type="NCBI Taxonomy" id="1051675"/>
    <lineage>
        <taxon>Viruses</taxon>
        <taxon>Duplodnaviria</taxon>
        <taxon>Heunggongvirae</taxon>
        <taxon>Uroviricota</taxon>
        <taxon>Caudoviricetes</taxon>
        <taxon>Schitoviridae</taxon>
        <taxon>Waedenswilvirus</taxon>
        <taxon>Waedenswilvirus S6</taxon>
    </lineage>
</organism>
<feature type="coiled-coil region" evidence="1">
    <location>
        <begin position="4"/>
        <end position="31"/>
    </location>
</feature>
<proteinExistence type="predicted"/>
<dbReference type="Proteomes" id="UP000008893">
    <property type="component" value="Segment"/>
</dbReference>